<feature type="region of interest" description="Disordered" evidence="1">
    <location>
        <begin position="90"/>
        <end position="134"/>
    </location>
</feature>
<proteinExistence type="predicted"/>
<protein>
    <submittedName>
        <fullName evidence="2">Uncharacterized protein</fullName>
    </submittedName>
</protein>
<accession>A0A644YTK2</accession>
<gene>
    <name evidence="2" type="ORF">SDC9_78205</name>
</gene>
<dbReference type="EMBL" id="VSSQ01006135">
    <property type="protein sequence ID" value="MPM31649.1"/>
    <property type="molecule type" value="Genomic_DNA"/>
</dbReference>
<dbReference type="AlphaFoldDB" id="A0A644YTK2"/>
<reference evidence="2" key="1">
    <citation type="submission" date="2019-08" db="EMBL/GenBank/DDBJ databases">
        <authorList>
            <person name="Kucharzyk K."/>
            <person name="Murdoch R.W."/>
            <person name="Higgins S."/>
            <person name="Loffler F."/>
        </authorList>
    </citation>
    <scope>NUCLEOTIDE SEQUENCE</scope>
</reference>
<evidence type="ECO:0000256" key="1">
    <source>
        <dbReference type="SAM" id="MobiDB-lite"/>
    </source>
</evidence>
<comment type="caution">
    <text evidence="2">The sequence shown here is derived from an EMBL/GenBank/DDBJ whole genome shotgun (WGS) entry which is preliminary data.</text>
</comment>
<evidence type="ECO:0000313" key="2">
    <source>
        <dbReference type="EMBL" id="MPM31649.1"/>
    </source>
</evidence>
<sequence length="415" mass="45464">MPGQNFRRRRRDFIRRLTENPREAKGVDGKLAGHIFRRAFGQNLPIFRRFARKPFAQLCLEVGNELELQHDSLVLSELFQISLEHGHMPVGNDPVGAERRGQQRAAAGRQRDPGVLASGQFNPDGAPGRGQEMEAPGEIAGMIGKGFDQPQTVDPEAVAVDQRNLAVEIGFADDRRNPRHHPVGESDRADALLDMELARLAVLSDPAPVADPEGGVAVLLDFEDQIARADGVNRPRLNEIAVADLRRKTLEQLRHPGRIELLDQQVARGARRQPGENFAVRFAADDIPHFGLGFGAVAVGAAVGFVGMDLKRQPFAGIDQFDQQREARAIPVGAEQRLPVMPDQCAELAAGQRTVGHLALSVAAVGKLPRFADRVFVGDGGRQFAAEHTRQQRSAPYAALVNRLEHQRVKRTGFG</sequence>
<organism evidence="2">
    <name type="scientific">bioreactor metagenome</name>
    <dbReference type="NCBI Taxonomy" id="1076179"/>
    <lineage>
        <taxon>unclassified sequences</taxon>
        <taxon>metagenomes</taxon>
        <taxon>ecological metagenomes</taxon>
    </lineage>
</organism>
<name>A0A644YTK2_9ZZZZ</name>